<feature type="transmembrane region" description="Helical" evidence="1">
    <location>
        <begin position="13"/>
        <end position="34"/>
    </location>
</feature>
<keyword evidence="1" id="KW-1133">Transmembrane helix</keyword>
<keyword evidence="1" id="KW-0472">Membrane</keyword>
<keyword evidence="1" id="KW-0812">Transmembrane</keyword>
<sequence length="35" mass="4118">MNENDFTYDWKEITSIIVASSVLTSLIFAFTHLFY</sequence>
<dbReference type="AlphaFoldDB" id="A0A285TA89"/>
<keyword evidence="3" id="KW-1185">Reference proteome</keyword>
<dbReference type="EMBL" id="OBMQ01000010">
    <property type="protein sequence ID" value="SOC18479.1"/>
    <property type="molecule type" value="Genomic_DNA"/>
</dbReference>
<evidence type="ECO:0000313" key="2">
    <source>
        <dbReference type="EMBL" id="SOC18479.1"/>
    </source>
</evidence>
<protein>
    <submittedName>
        <fullName evidence="2">Uncharacterized protein</fullName>
    </submittedName>
</protein>
<reference evidence="3" key="1">
    <citation type="submission" date="2017-08" db="EMBL/GenBank/DDBJ databases">
        <authorList>
            <person name="Varghese N."/>
            <person name="Submissions S."/>
        </authorList>
    </citation>
    <scope>NUCLEOTIDE SEQUENCE [LARGE SCALE GENOMIC DNA]</scope>
    <source>
        <strain evidence="3">JC22</strain>
    </source>
</reference>
<evidence type="ECO:0000256" key="1">
    <source>
        <dbReference type="SAM" id="Phobius"/>
    </source>
</evidence>
<dbReference type="Proteomes" id="UP000219636">
    <property type="component" value="Unassembled WGS sequence"/>
</dbReference>
<organism evidence="2 3">
    <name type="scientific">Ureibacillus xyleni</name>
    <dbReference type="NCBI Taxonomy" id="614648"/>
    <lineage>
        <taxon>Bacteria</taxon>
        <taxon>Bacillati</taxon>
        <taxon>Bacillota</taxon>
        <taxon>Bacilli</taxon>
        <taxon>Bacillales</taxon>
        <taxon>Caryophanaceae</taxon>
        <taxon>Ureibacillus</taxon>
    </lineage>
</organism>
<gene>
    <name evidence="2" type="ORF">SAMN05880501_110114</name>
</gene>
<accession>A0A285TA89</accession>
<evidence type="ECO:0000313" key="3">
    <source>
        <dbReference type="Proteomes" id="UP000219636"/>
    </source>
</evidence>
<name>A0A285TA89_9BACL</name>
<proteinExistence type="predicted"/>